<keyword evidence="3" id="KW-0540">Nuclease</keyword>
<dbReference type="Pfam" id="PF17768">
    <property type="entry name" value="RecJ_OB"/>
    <property type="match status" value="1"/>
</dbReference>
<evidence type="ECO:0000256" key="2">
    <source>
        <dbReference type="ARBA" id="ARBA00019841"/>
    </source>
</evidence>
<evidence type="ECO:0000313" key="9">
    <source>
        <dbReference type="EMBL" id="RHC14242.1"/>
    </source>
</evidence>
<sequence length="572" mass="64207">MVKSNWRVYTKKADFKAIGERFGIDQVMARIIRNRGLETYEQINMYLNGTVDDMHSPHLLKDADKCVDILTDKIHAGKKIHIIGDYDIDGICSTTILYKGLKAAGADVTFAVPDRIIDGYGINEHLIDEAYNNGTDTIITCDNGIAAIEQIKYAKEKGMTVIVTDHHDIPFDFVDGEKIHKVPQADAIVNPKQEDCPYPFDKLCGAGVAFKVIKILYERLGLNPIDLEEYAELMAIATIGDVVDLSDENRVIVKYGLKHLAVTTNIGIRALVEACELEIDKISSYHIGFVIGPCLNATGRLDSARRAIELLLTTDMEDARNKALELRTLNVERKDITEEYAAIAIEQVENTELKDDKVLVVYLPDCHESVAGIIAGRVREKFYRPSIVITKAEDGAKGSGRSIEGYNMFEEISKCGKLLNKYGGHPMAAGISLDIDKIDEFRKALNENQTMTENVLTPTVWIDVPMPVDYVDIKLIKQFEKLQPFGKGNEKPVFADRNLTVRQSAVIGKNKNVLRCQLESEHGKLVTAIRFKLDGQEIPEVGRKISMVYYPDINEYNGIVSIQFRIEDWRYV</sequence>
<dbReference type="PANTHER" id="PTHR30255">
    <property type="entry name" value="SINGLE-STRANDED-DNA-SPECIFIC EXONUCLEASE RECJ"/>
    <property type="match status" value="1"/>
</dbReference>
<dbReference type="Pfam" id="PF01368">
    <property type="entry name" value="DHH"/>
    <property type="match status" value="1"/>
</dbReference>
<accession>A0A413YYR0</accession>
<feature type="domain" description="DDH" evidence="6">
    <location>
        <begin position="79"/>
        <end position="238"/>
    </location>
</feature>
<dbReference type="Gene3D" id="3.90.1640.30">
    <property type="match status" value="1"/>
</dbReference>
<dbReference type="EMBL" id="QSHM01000003">
    <property type="protein sequence ID" value="RHC14242.1"/>
    <property type="molecule type" value="Genomic_DNA"/>
</dbReference>
<comment type="similarity">
    <text evidence="1">Belongs to the RecJ family.</text>
</comment>
<proteinExistence type="inferred from homology"/>
<dbReference type="InterPro" id="IPR001667">
    <property type="entry name" value="DDH_dom"/>
</dbReference>
<dbReference type="GO" id="GO:0003676">
    <property type="term" value="F:nucleic acid binding"/>
    <property type="evidence" value="ECO:0007669"/>
    <property type="project" value="InterPro"/>
</dbReference>
<dbReference type="Gene3D" id="3.10.310.30">
    <property type="match status" value="1"/>
</dbReference>
<dbReference type="GO" id="GO:0006310">
    <property type="term" value="P:DNA recombination"/>
    <property type="evidence" value="ECO:0007669"/>
    <property type="project" value="InterPro"/>
</dbReference>
<dbReference type="SUPFAM" id="SSF64182">
    <property type="entry name" value="DHH phosphoesterases"/>
    <property type="match status" value="1"/>
</dbReference>
<evidence type="ECO:0000256" key="3">
    <source>
        <dbReference type="ARBA" id="ARBA00022722"/>
    </source>
</evidence>
<evidence type="ECO:0000313" key="10">
    <source>
        <dbReference type="Proteomes" id="UP000285844"/>
    </source>
</evidence>
<dbReference type="InterPro" id="IPR038763">
    <property type="entry name" value="DHH_sf"/>
</dbReference>
<evidence type="ECO:0000259" key="6">
    <source>
        <dbReference type="Pfam" id="PF01368"/>
    </source>
</evidence>
<gene>
    <name evidence="9" type="primary">recJ</name>
    <name evidence="9" type="ORF">DW858_04170</name>
</gene>
<dbReference type="PANTHER" id="PTHR30255:SF2">
    <property type="entry name" value="SINGLE-STRANDED-DNA-SPECIFIC EXONUCLEASE RECJ"/>
    <property type="match status" value="1"/>
</dbReference>
<dbReference type="Proteomes" id="UP000285844">
    <property type="component" value="Unassembled WGS sequence"/>
</dbReference>
<reference evidence="9 10" key="1">
    <citation type="submission" date="2018-08" db="EMBL/GenBank/DDBJ databases">
        <title>A genome reference for cultivated species of the human gut microbiota.</title>
        <authorList>
            <person name="Zou Y."/>
            <person name="Xue W."/>
            <person name="Luo G."/>
        </authorList>
    </citation>
    <scope>NUCLEOTIDE SEQUENCE [LARGE SCALE GENOMIC DNA]</scope>
    <source>
        <strain evidence="9 10">AM37-3BH</strain>
    </source>
</reference>
<dbReference type="GO" id="GO:0006281">
    <property type="term" value="P:DNA repair"/>
    <property type="evidence" value="ECO:0007669"/>
    <property type="project" value="InterPro"/>
</dbReference>
<dbReference type="NCBIfam" id="TIGR00644">
    <property type="entry name" value="recJ"/>
    <property type="match status" value="1"/>
</dbReference>
<dbReference type="InterPro" id="IPR041122">
    <property type="entry name" value="RecJ_OB"/>
</dbReference>
<evidence type="ECO:0000256" key="1">
    <source>
        <dbReference type="ARBA" id="ARBA00005915"/>
    </source>
</evidence>
<dbReference type="InterPro" id="IPR004610">
    <property type="entry name" value="RecJ"/>
</dbReference>
<feature type="domain" description="DHHA1" evidence="7">
    <location>
        <begin position="355"/>
        <end position="447"/>
    </location>
</feature>
<comment type="caution">
    <text evidence="9">The sequence shown here is derived from an EMBL/GenBank/DDBJ whole genome shotgun (WGS) entry which is preliminary data.</text>
</comment>
<evidence type="ECO:0000259" key="7">
    <source>
        <dbReference type="Pfam" id="PF02272"/>
    </source>
</evidence>
<dbReference type="InterPro" id="IPR051673">
    <property type="entry name" value="SSDNA_exonuclease_RecJ"/>
</dbReference>
<dbReference type="Pfam" id="PF02272">
    <property type="entry name" value="DHHA1"/>
    <property type="match status" value="1"/>
</dbReference>
<dbReference type="GO" id="GO:0008409">
    <property type="term" value="F:5'-3' exonuclease activity"/>
    <property type="evidence" value="ECO:0007669"/>
    <property type="project" value="InterPro"/>
</dbReference>
<dbReference type="AlphaFoldDB" id="A0A413YYR0"/>
<keyword evidence="5 9" id="KW-0269">Exonuclease</keyword>
<feature type="domain" description="RecJ OB" evidence="8">
    <location>
        <begin position="462"/>
        <end position="568"/>
    </location>
</feature>
<evidence type="ECO:0000256" key="4">
    <source>
        <dbReference type="ARBA" id="ARBA00022801"/>
    </source>
</evidence>
<evidence type="ECO:0000256" key="5">
    <source>
        <dbReference type="ARBA" id="ARBA00022839"/>
    </source>
</evidence>
<organism evidence="9 10">
    <name type="scientific">Lachnospira eligens</name>
    <dbReference type="NCBI Taxonomy" id="39485"/>
    <lineage>
        <taxon>Bacteria</taxon>
        <taxon>Bacillati</taxon>
        <taxon>Bacillota</taxon>
        <taxon>Clostridia</taxon>
        <taxon>Lachnospirales</taxon>
        <taxon>Lachnospiraceae</taxon>
        <taxon>Lachnospira</taxon>
    </lineage>
</organism>
<name>A0A413YYR0_9FIRM</name>
<evidence type="ECO:0000259" key="8">
    <source>
        <dbReference type="Pfam" id="PF17768"/>
    </source>
</evidence>
<keyword evidence="4" id="KW-0378">Hydrolase</keyword>
<dbReference type="InterPro" id="IPR003156">
    <property type="entry name" value="DHHA1_dom"/>
</dbReference>
<protein>
    <recommendedName>
        <fullName evidence="2">Single-stranded-DNA-specific exonuclease RecJ</fullName>
    </recommendedName>
</protein>